<feature type="transmembrane region" description="Helical" evidence="1">
    <location>
        <begin position="17"/>
        <end position="43"/>
    </location>
</feature>
<dbReference type="AlphaFoldDB" id="A0A9K3CRE5"/>
<dbReference type="EMBL" id="BDIP01000397">
    <property type="protein sequence ID" value="GIQ81452.1"/>
    <property type="molecule type" value="Genomic_DNA"/>
</dbReference>
<dbReference type="Proteomes" id="UP000265618">
    <property type="component" value="Unassembled WGS sequence"/>
</dbReference>
<organism evidence="2 3">
    <name type="scientific">Kipferlia bialata</name>
    <dbReference type="NCBI Taxonomy" id="797122"/>
    <lineage>
        <taxon>Eukaryota</taxon>
        <taxon>Metamonada</taxon>
        <taxon>Carpediemonas-like organisms</taxon>
        <taxon>Kipferlia</taxon>
    </lineage>
</organism>
<evidence type="ECO:0000256" key="1">
    <source>
        <dbReference type="SAM" id="Phobius"/>
    </source>
</evidence>
<comment type="caution">
    <text evidence="2">The sequence shown here is derived from an EMBL/GenBank/DDBJ whole genome shotgun (WGS) entry which is preliminary data.</text>
</comment>
<evidence type="ECO:0000313" key="3">
    <source>
        <dbReference type="Proteomes" id="UP000265618"/>
    </source>
</evidence>
<proteinExistence type="predicted"/>
<evidence type="ECO:0000313" key="2">
    <source>
        <dbReference type="EMBL" id="GIQ81452.1"/>
    </source>
</evidence>
<protein>
    <submittedName>
        <fullName evidence="2">Uncharacterized protein</fullName>
    </submittedName>
</protein>
<gene>
    <name evidence="2" type="ORF">KIPB_002412</name>
</gene>
<keyword evidence="1" id="KW-1133">Transmembrane helix</keyword>
<sequence length="75" mass="8035">MSICFGGPYCDCIGGQIAGVCVLVWLFMVMALALIGCGCYCCVSMNRKFEYQQMYGTRQGSAPGAPGGYQAQRMA</sequence>
<accession>A0A9K3CRE5</accession>
<keyword evidence="1" id="KW-0812">Transmembrane</keyword>
<keyword evidence="1" id="KW-0472">Membrane</keyword>
<keyword evidence="3" id="KW-1185">Reference proteome</keyword>
<name>A0A9K3CRE5_9EUKA</name>
<reference evidence="2 3" key="1">
    <citation type="journal article" date="2018" name="PLoS ONE">
        <title>The draft genome of Kipferlia bialata reveals reductive genome evolution in fornicate parasites.</title>
        <authorList>
            <person name="Tanifuji G."/>
            <person name="Takabayashi S."/>
            <person name="Kume K."/>
            <person name="Takagi M."/>
            <person name="Nakayama T."/>
            <person name="Kamikawa R."/>
            <person name="Inagaki Y."/>
            <person name="Hashimoto T."/>
        </authorList>
    </citation>
    <scope>NUCLEOTIDE SEQUENCE [LARGE SCALE GENOMIC DNA]</scope>
    <source>
        <strain evidence="2">NY0173</strain>
    </source>
</reference>